<gene>
    <name evidence="1" type="ORF">ACFO5X_12840</name>
</gene>
<evidence type="ECO:0000313" key="2">
    <source>
        <dbReference type="Proteomes" id="UP001595973"/>
    </source>
</evidence>
<dbReference type="EMBL" id="JBHSGI010000012">
    <property type="protein sequence ID" value="MFC4669442.1"/>
    <property type="molecule type" value="Genomic_DNA"/>
</dbReference>
<sequence>MTFISSFILLRQHQPALSPYADLPSLLAFLNTTSGDADCKNTVLSALIAEAQRMAETSGTAKVALILALWPGLDAIHGRLMRWFGNDPDRLATELAGRVTAGISTLDLARVSRIAATLLRNVERDIRRMLTKERDRVEVAFTNDLADSIGGDGRPHLGNSETSMKDLVRRLQHVVGDDAFLVIAVVIFGLSQKEASASLGLTHDVARKRYQRAIARLQADHDRS</sequence>
<evidence type="ECO:0000313" key="1">
    <source>
        <dbReference type="EMBL" id="MFC4669442.1"/>
    </source>
</evidence>
<organism evidence="1 2">
    <name type="scientific">Seohaeicola nanhaiensis</name>
    <dbReference type="NCBI Taxonomy" id="1387282"/>
    <lineage>
        <taxon>Bacteria</taxon>
        <taxon>Pseudomonadati</taxon>
        <taxon>Pseudomonadota</taxon>
        <taxon>Alphaproteobacteria</taxon>
        <taxon>Rhodobacterales</taxon>
        <taxon>Roseobacteraceae</taxon>
        <taxon>Seohaeicola</taxon>
    </lineage>
</organism>
<keyword evidence="2" id="KW-1185">Reference proteome</keyword>
<protein>
    <submittedName>
        <fullName evidence="1">Sigma-70 family RNA polymerase sigma factor</fullName>
    </submittedName>
</protein>
<dbReference type="RefSeq" id="WP_380717872.1">
    <property type="nucleotide sequence ID" value="NZ_JBHSGI010000012.1"/>
</dbReference>
<name>A0ABV9KH50_9RHOB</name>
<proteinExistence type="predicted"/>
<reference evidence="2" key="1">
    <citation type="journal article" date="2019" name="Int. J. Syst. Evol. Microbiol.">
        <title>The Global Catalogue of Microorganisms (GCM) 10K type strain sequencing project: providing services to taxonomists for standard genome sequencing and annotation.</title>
        <authorList>
            <consortium name="The Broad Institute Genomics Platform"/>
            <consortium name="The Broad Institute Genome Sequencing Center for Infectious Disease"/>
            <person name="Wu L."/>
            <person name="Ma J."/>
        </authorList>
    </citation>
    <scope>NUCLEOTIDE SEQUENCE [LARGE SCALE GENOMIC DNA]</scope>
    <source>
        <strain evidence="2">CGMCC 4.7283</strain>
    </source>
</reference>
<accession>A0ABV9KH50</accession>
<dbReference type="Proteomes" id="UP001595973">
    <property type="component" value="Unassembled WGS sequence"/>
</dbReference>
<comment type="caution">
    <text evidence="1">The sequence shown here is derived from an EMBL/GenBank/DDBJ whole genome shotgun (WGS) entry which is preliminary data.</text>
</comment>